<dbReference type="EMBL" id="KL197716">
    <property type="protein sequence ID" value="KDQ58981.1"/>
    <property type="molecule type" value="Genomic_DNA"/>
</dbReference>
<dbReference type="Proteomes" id="UP000027265">
    <property type="component" value="Unassembled WGS sequence"/>
</dbReference>
<gene>
    <name evidence="2" type="ORF">JAAARDRAFT_128014</name>
</gene>
<feature type="transmembrane region" description="Helical" evidence="1">
    <location>
        <begin position="200"/>
        <end position="221"/>
    </location>
</feature>
<dbReference type="InParanoid" id="A0A067Q8S2"/>
<keyword evidence="1" id="KW-1133">Transmembrane helix</keyword>
<dbReference type="AlphaFoldDB" id="A0A067Q8S2"/>
<organism evidence="2 3">
    <name type="scientific">Jaapia argillacea MUCL 33604</name>
    <dbReference type="NCBI Taxonomy" id="933084"/>
    <lineage>
        <taxon>Eukaryota</taxon>
        <taxon>Fungi</taxon>
        <taxon>Dikarya</taxon>
        <taxon>Basidiomycota</taxon>
        <taxon>Agaricomycotina</taxon>
        <taxon>Agaricomycetes</taxon>
        <taxon>Agaricomycetidae</taxon>
        <taxon>Jaapiales</taxon>
        <taxon>Jaapiaceae</taxon>
        <taxon>Jaapia</taxon>
    </lineage>
</organism>
<evidence type="ECO:0000256" key="1">
    <source>
        <dbReference type="SAM" id="Phobius"/>
    </source>
</evidence>
<keyword evidence="3" id="KW-1185">Reference proteome</keyword>
<dbReference type="OrthoDB" id="9988102at2759"/>
<proteinExistence type="predicted"/>
<feature type="transmembrane region" description="Helical" evidence="1">
    <location>
        <begin position="169"/>
        <end position="188"/>
    </location>
</feature>
<reference evidence="3" key="1">
    <citation type="journal article" date="2014" name="Proc. Natl. Acad. Sci. U.S.A.">
        <title>Extensive sampling of basidiomycete genomes demonstrates inadequacy of the white-rot/brown-rot paradigm for wood decay fungi.</title>
        <authorList>
            <person name="Riley R."/>
            <person name="Salamov A.A."/>
            <person name="Brown D.W."/>
            <person name="Nagy L.G."/>
            <person name="Floudas D."/>
            <person name="Held B.W."/>
            <person name="Levasseur A."/>
            <person name="Lombard V."/>
            <person name="Morin E."/>
            <person name="Otillar R."/>
            <person name="Lindquist E.A."/>
            <person name="Sun H."/>
            <person name="LaButti K.M."/>
            <person name="Schmutz J."/>
            <person name="Jabbour D."/>
            <person name="Luo H."/>
            <person name="Baker S.E."/>
            <person name="Pisabarro A.G."/>
            <person name="Walton J.D."/>
            <person name="Blanchette R.A."/>
            <person name="Henrissat B."/>
            <person name="Martin F."/>
            <person name="Cullen D."/>
            <person name="Hibbett D.S."/>
            <person name="Grigoriev I.V."/>
        </authorList>
    </citation>
    <scope>NUCLEOTIDE SEQUENCE [LARGE SCALE GENOMIC DNA]</scope>
    <source>
        <strain evidence="3">MUCL 33604</strain>
    </source>
</reference>
<accession>A0A067Q8S2</accession>
<evidence type="ECO:0000313" key="2">
    <source>
        <dbReference type="EMBL" id="KDQ58981.1"/>
    </source>
</evidence>
<keyword evidence="1" id="KW-0812">Transmembrane</keyword>
<protein>
    <submittedName>
        <fullName evidence="2">Uncharacterized protein</fullName>
    </submittedName>
</protein>
<name>A0A067Q8S2_9AGAM</name>
<keyword evidence="1" id="KW-0472">Membrane</keyword>
<dbReference type="STRING" id="933084.A0A067Q8S2"/>
<sequence length="223" mass="25574">MSRRSEPRAGPPLEAQKAFNRYRNLPDAAGLRIANIDISHHPSWKPAWTVFPLKVFRGCDYQFLKVGCDWDDADLLRELSRKYDSLRTIWRKWFSFKSVGSITVVLSDHSFIYPQRLGPARVSPSKNMRLRWFLNHPNSMKGRYEFMQVLTARPDLGIEFVERWQASRIAIAVITPVAMSLLFALLWAHFKGDVSGAFTISGYMTSAYSVCLVLVGLLNLVEF</sequence>
<dbReference type="HOGENOM" id="CLU_089007_0_0_1"/>
<evidence type="ECO:0000313" key="3">
    <source>
        <dbReference type="Proteomes" id="UP000027265"/>
    </source>
</evidence>